<dbReference type="EMBL" id="JAAEAA010000007">
    <property type="protein sequence ID" value="NDK55738.1"/>
    <property type="molecule type" value="Genomic_DNA"/>
</dbReference>
<proteinExistence type="predicted"/>
<dbReference type="Proteomes" id="UP000478546">
    <property type="component" value="Unassembled WGS sequence"/>
</dbReference>
<dbReference type="Pfam" id="PF14079">
    <property type="entry name" value="DUF4260"/>
    <property type="match status" value="1"/>
</dbReference>
<sequence>MKLLLKSEDLAKLVLSYLGSLYLGYDWWLYFALLLVPDIGMVGYLVSSRVGAFTYNLLHHQGIAIAVGISGFYLGHETLQFAGLLLFGHSAMDRALGYGLKFTDSFKHTHIGWIGPEAKQELQKG</sequence>
<organism evidence="1 2">
    <name type="scientific">Pontibacter fetidus</name>
    <dbReference type="NCBI Taxonomy" id="2700082"/>
    <lineage>
        <taxon>Bacteria</taxon>
        <taxon>Pseudomonadati</taxon>
        <taxon>Bacteroidota</taxon>
        <taxon>Cytophagia</taxon>
        <taxon>Cytophagales</taxon>
        <taxon>Hymenobacteraceae</taxon>
        <taxon>Pontibacter</taxon>
    </lineage>
</organism>
<dbReference type="AlphaFoldDB" id="A0A6B2H0T8"/>
<dbReference type="InterPro" id="IPR025356">
    <property type="entry name" value="DUF4260"/>
</dbReference>
<protein>
    <submittedName>
        <fullName evidence="1">DUF4260 domain-containing protein</fullName>
    </submittedName>
</protein>
<gene>
    <name evidence="1" type="ORF">GWO68_07415</name>
</gene>
<accession>A0A6B2H0T8</accession>
<name>A0A6B2H0T8_9BACT</name>
<comment type="caution">
    <text evidence="1">The sequence shown here is derived from an EMBL/GenBank/DDBJ whole genome shotgun (WGS) entry which is preliminary data.</text>
</comment>
<evidence type="ECO:0000313" key="1">
    <source>
        <dbReference type="EMBL" id="NDK55738.1"/>
    </source>
</evidence>
<keyword evidence="2" id="KW-1185">Reference proteome</keyword>
<evidence type="ECO:0000313" key="2">
    <source>
        <dbReference type="Proteomes" id="UP000478546"/>
    </source>
</evidence>
<reference evidence="1 2" key="1">
    <citation type="submission" date="2020-01" db="EMBL/GenBank/DDBJ databases">
        <authorList>
            <person name="Kim M.K."/>
        </authorList>
    </citation>
    <scope>NUCLEOTIDE SEQUENCE [LARGE SCALE GENOMIC DNA]</scope>
    <source>
        <strain evidence="1 2">BT213</strain>
    </source>
</reference>